<organism evidence="2 3">
    <name type="scientific">Tetradesmus obliquus</name>
    <name type="common">Green alga</name>
    <name type="synonym">Acutodesmus obliquus</name>
    <dbReference type="NCBI Taxonomy" id="3088"/>
    <lineage>
        <taxon>Eukaryota</taxon>
        <taxon>Viridiplantae</taxon>
        <taxon>Chlorophyta</taxon>
        <taxon>core chlorophytes</taxon>
        <taxon>Chlorophyceae</taxon>
        <taxon>CS clade</taxon>
        <taxon>Sphaeropleales</taxon>
        <taxon>Scenedesmaceae</taxon>
        <taxon>Tetradesmus</taxon>
    </lineage>
</organism>
<evidence type="ECO:0000313" key="3">
    <source>
        <dbReference type="Proteomes" id="UP001244341"/>
    </source>
</evidence>
<protein>
    <recommendedName>
        <fullName evidence="4">ApaG domain-containing protein</fullName>
    </recommendedName>
</protein>
<accession>A0ABY8UFV9</accession>
<evidence type="ECO:0008006" key="4">
    <source>
        <dbReference type="Google" id="ProtNLM"/>
    </source>
</evidence>
<dbReference type="InterPro" id="IPR036767">
    <property type="entry name" value="ApaG_sf"/>
</dbReference>
<dbReference type="EMBL" id="CP126217">
    <property type="protein sequence ID" value="WIA19202.1"/>
    <property type="molecule type" value="Genomic_DNA"/>
</dbReference>
<dbReference type="Gene3D" id="2.60.40.1470">
    <property type="entry name" value="ApaG domain"/>
    <property type="match status" value="1"/>
</dbReference>
<feature type="region of interest" description="Disordered" evidence="1">
    <location>
        <begin position="34"/>
        <end position="73"/>
    </location>
</feature>
<name>A0ABY8UFV9_TETOB</name>
<feature type="compositionally biased region" description="Basic residues" evidence="1">
    <location>
        <begin position="47"/>
        <end position="56"/>
    </location>
</feature>
<evidence type="ECO:0000256" key="1">
    <source>
        <dbReference type="SAM" id="MobiDB-lite"/>
    </source>
</evidence>
<reference evidence="2 3" key="1">
    <citation type="submission" date="2023-05" db="EMBL/GenBank/DDBJ databases">
        <title>A 100% complete, gapless, phased diploid assembly of the Scenedesmus obliquus UTEX 3031 genome.</title>
        <authorList>
            <person name="Biondi T.C."/>
            <person name="Hanschen E.R."/>
            <person name="Kwon T."/>
            <person name="Eng W."/>
            <person name="Kruse C.P.S."/>
            <person name="Koehler S.I."/>
            <person name="Kunde Y."/>
            <person name="Gleasner C.D."/>
            <person name="You Mak K.T."/>
            <person name="Polle J."/>
            <person name="Hovde B.T."/>
            <person name="Starkenburg S.R."/>
        </authorList>
    </citation>
    <scope>NUCLEOTIDE SEQUENCE [LARGE SCALE GENOMIC DNA]</scope>
    <source>
        <strain evidence="2 3">DOE0152z</strain>
    </source>
</reference>
<dbReference type="Proteomes" id="UP001244341">
    <property type="component" value="Chromosome 10b"/>
</dbReference>
<evidence type="ECO:0000313" key="2">
    <source>
        <dbReference type="EMBL" id="WIA19202.1"/>
    </source>
</evidence>
<gene>
    <name evidence="2" type="ORF">OEZ85_003847</name>
</gene>
<keyword evidence="3" id="KW-1185">Reference proteome</keyword>
<sequence length="186" mass="20533">MLVPGLAVLPQEHQLPLTLAGLRQLIRDNFKAQPTPNAAEAATQQQQHHHAPRGRPGRTNTEQQQQQQQQQLSPLDQGFAALRALPQQVYLEACSSSSDTEGVLVEATSCFNPRADPFTSAGFVVGGSGSSSSREQWFSYRIRVTNNRQHDIKVLGRGWVIESHFVKRGLRCVPVKRGLGLSCITR</sequence>
<feature type="compositionally biased region" description="Low complexity" evidence="1">
    <location>
        <begin position="34"/>
        <end position="46"/>
    </location>
</feature>
<proteinExistence type="predicted"/>